<name>A0A1H8YN25_9PSEU</name>
<evidence type="ECO:0000313" key="2">
    <source>
        <dbReference type="EMBL" id="SEP53587.1"/>
    </source>
</evidence>
<dbReference type="InterPro" id="IPR010982">
    <property type="entry name" value="Lambda_DNA-bd_dom_sf"/>
</dbReference>
<dbReference type="GO" id="GO:0003677">
    <property type="term" value="F:DNA binding"/>
    <property type="evidence" value="ECO:0007669"/>
    <property type="project" value="InterPro"/>
</dbReference>
<dbReference type="SMART" id="SM00530">
    <property type="entry name" value="HTH_XRE"/>
    <property type="match status" value="1"/>
</dbReference>
<dbReference type="AlphaFoldDB" id="A0A1H8YN25"/>
<accession>A0A1H8YN25</accession>
<dbReference type="InterPro" id="IPR001387">
    <property type="entry name" value="Cro/C1-type_HTH"/>
</dbReference>
<gene>
    <name evidence="2" type="ORF">SAMN04489732_12912</name>
</gene>
<dbReference type="Proteomes" id="UP000198582">
    <property type="component" value="Unassembled WGS sequence"/>
</dbReference>
<reference evidence="2 3" key="1">
    <citation type="submission" date="2016-10" db="EMBL/GenBank/DDBJ databases">
        <authorList>
            <person name="de Groot N.N."/>
        </authorList>
    </citation>
    <scope>NUCLEOTIDE SEQUENCE [LARGE SCALE GENOMIC DNA]</scope>
    <source>
        <strain evidence="2 3">DSM 44993</strain>
    </source>
</reference>
<proteinExistence type="predicted"/>
<dbReference type="Gene3D" id="1.10.260.40">
    <property type="entry name" value="lambda repressor-like DNA-binding domains"/>
    <property type="match status" value="1"/>
</dbReference>
<dbReference type="CDD" id="cd00093">
    <property type="entry name" value="HTH_XRE"/>
    <property type="match status" value="1"/>
</dbReference>
<dbReference type="Pfam" id="PF01381">
    <property type="entry name" value="HTH_3"/>
    <property type="match status" value="1"/>
</dbReference>
<organism evidence="2 3">
    <name type="scientific">Amycolatopsis saalfeldensis</name>
    <dbReference type="NCBI Taxonomy" id="394193"/>
    <lineage>
        <taxon>Bacteria</taxon>
        <taxon>Bacillati</taxon>
        <taxon>Actinomycetota</taxon>
        <taxon>Actinomycetes</taxon>
        <taxon>Pseudonocardiales</taxon>
        <taxon>Pseudonocardiaceae</taxon>
        <taxon>Amycolatopsis</taxon>
    </lineage>
</organism>
<dbReference type="EMBL" id="FOEF01000029">
    <property type="protein sequence ID" value="SEP53587.1"/>
    <property type="molecule type" value="Genomic_DNA"/>
</dbReference>
<dbReference type="PROSITE" id="PS50943">
    <property type="entry name" value="HTH_CROC1"/>
    <property type="match status" value="1"/>
</dbReference>
<sequence>MASRVSDDSEQLALAERIRDARAALGLTQQQVADASGIDRVALANVELGRRRINVLELRHLARTLSTTMAVLLDHPDRDAVPATAVTRLVVGLTPAQIGHLTTYAQFLLWLHNRAEPAEIELGEQEPEMPDDRVSAHQHDDEPMLRPEVTAVMAVDDSAKSMAAAHGAVMAAESAVGTQRIHQLRDEQSSAMKRWQAAQQELADAREAGDPAAIQAAGVAEAKTYRDFMLLSESCVTEGLAINRVLGDALGKQLDLLRQCDTTHVTVMDTLRDTNPEADGSRHPG</sequence>
<dbReference type="SUPFAM" id="SSF47413">
    <property type="entry name" value="lambda repressor-like DNA-binding domains"/>
    <property type="match status" value="1"/>
</dbReference>
<feature type="domain" description="HTH cro/C1-type" evidence="1">
    <location>
        <begin position="18"/>
        <end position="72"/>
    </location>
</feature>
<protein>
    <submittedName>
        <fullName evidence="2">Transcriptional regulator, contains XRE-family HTH domain</fullName>
    </submittedName>
</protein>
<evidence type="ECO:0000313" key="3">
    <source>
        <dbReference type="Proteomes" id="UP000198582"/>
    </source>
</evidence>
<dbReference type="OrthoDB" id="9803379at2"/>
<dbReference type="RefSeq" id="WP_091628355.1">
    <property type="nucleotide sequence ID" value="NZ_FOEF01000029.1"/>
</dbReference>
<keyword evidence="3" id="KW-1185">Reference proteome</keyword>
<evidence type="ECO:0000259" key="1">
    <source>
        <dbReference type="PROSITE" id="PS50943"/>
    </source>
</evidence>